<gene>
    <name evidence="1" type="ORF">AAA799N04_00679</name>
</gene>
<reference evidence="1 2" key="1">
    <citation type="submission" date="2014-06" db="EMBL/GenBank/DDBJ databases">
        <authorList>
            <person name="Ngugi D.K."/>
            <person name="Blom J."/>
            <person name="Alam I."/>
            <person name="Rashid M."/>
            <person name="Ba Alawi W."/>
            <person name="Zhang G."/>
            <person name="Hikmawan T."/>
            <person name="Guan Y."/>
            <person name="Antunes A."/>
            <person name="Siam R."/>
            <person name="ElDorry H."/>
            <person name="Bajic V."/>
            <person name="Stingl U."/>
        </authorList>
    </citation>
    <scope>NUCLEOTIDE SEQUENCE [LARGE SCALE GENOMIC DNA]</scope>
    <source>
        <strain evidence="1">SCGC AAA799-N04</strain>
    </source>
</reference>
<dbReference type="AlphaFoldDB" id="A0A081RNS2"/>
<proteinExistence type="predicted"/>
<organism evidence="1 2">
    <name type="scientific">Marine Group I thaumarchaeote SCGC AAA799-N04</name>
    <dbReference type="NCBI Taxonomy" id="1502293"/>
    <lineage>
        <taxon>Archaea</taxon>
        <taxon>Nitrososphaerota</taxon>
        <taxon>Marine Group I</taxon>
    </lineage>
</organism>
<protein>
    <submittedName>
        <fullName evidence="1">Uncharacterized protein</fullName>
    </submittedName>
</protein>
<name>A0A081RNS2_9ARCH</name>
<sequence length="82" mass="9356">MLGNEIKSLFEFVKNTKNSFKNSSNQLKFLVEFKLVMEPQNLEEYIMCTYCDNPLLHCHCMCPYCGKRDGCECALFDAATGG</sequence>
<dbReference type="Proteomes" id="UP000028059">
    <property type="component" value="Unassembled WGS sequence"/>
</dbReference>
<keyword evidence="2" id="KW-1185">Reference proteome</keyword>
<accession>A0A081RNS2</accession>
<evidence type="ECO:0000313" key="2">
    <source>
        <dbReference type="Proteomes" id="UP000028059"/>
    </source>
</evidence>
<comment type="caution">
    <text evidence="1">The sequence shown here is derived from an EMBL/GenBank/DDBJ whole genome shotgun (WGS) entry which is preliminary data.</text>
</comment>
<dbReference type="EMBL" id="JOKN01000008">
    <property type="protein sequence ID" value="KEQ56845.1"/>
    <property type="molecule type" value="Genomic_DNA"/>
</dbReference>
<evidence type="ECO:0000313" key="1">
    <source>
        <dbReference type="EMBL" id="KEQ56845.1"/>
    </source>
</evidence>